<dbReference type="RefSeq" id="XP_024887649.1">
    <property type="nucleotide sequence ID" value="XM_025031881.1"/>
</dbReference>
<accession>A0A6J1QY64</accession>
<evidence type="ECO:0000313" key="3">
    <source>
        <dbReference type="RefSeq" id="XP_024887649.1"/>
    </source>
</evidence>
<dbReference type="GeneID" id="112464725"/>
<dbReference type="Proteomes" id="UP000504618">
    <property type="component" value="Unplaced"/>
</dbReference>
<gene>
    <name evidence="3" type="primary">LOC112464725</name>
</gene>
<name>A0A6J1QY64_9HYME</name>
<feature type="compositionally biased region" description="Low complexity" evidence="1">
    <location>
        <begin position="125"/>
        <end position="134"/>
    </location>
</feature>
<dbReference type="AlphaFoldDB" id="A0A6J1QY64"/>
<keyword evidence="2" id="KW-1185">Reference proteome</keyword>
<dbReference type="OrthoDB" id="10619697at2759"/>
<organism evidence="2 3">
    <name type="scientific">Temnothorax curvispinosus</name>
    <dbReference type="NCBI Taxonomy" id="300111"/>
    <lineage>
        <taxon>Eukaryota</taxon>
        <taxon>Metazoa</taxon>
        <taxon>Ecdysozoa</taxon>
        <taxon>Arthropoda</taxon>
        <taxon>Hexapoda</taxon>
        <taxon>Insecta</taxon>
        <taxon>Pterygota</taxon>
        <taxon>Neoptera</taxon>
        <taxon>Endopterygota</taxon>
        <taxon>Hymenoptera</taxon>
        <taxon>Apocrita</taxon>
        <taxon>Aculeata</taxon>
        <taxon>Formicoidea</taxon>
        <taxon>Formicidae</taxon>
        <taxon>Myrmicinae</taxon>
        <taxon>Temnothorax</taxon>
    </lineage>
</organism>
<protein>
    <submittedName>
        <fullName evidence="3">Mediator of RNA polymerase II transcription subunit 15-like</fullName>
    </submittedName>
</protein>
<reference evidence="3" key="1">
    <citation type="submission" date="2025-08" db="UniProtKB">
        <authorList>
            <consortium name="RefSeq"/>
        </authorList>
    </citation>
    <scope>IDENTIFICATION</scope>
    <source>
        <tissue evidence="3">Whole body</tissue>
    </source>
</reference>
<sequence>MERQRLQDMSIGELQEEARKYGLNPPGDSARCIDLIMSHLEKHGPTDLLDQKRETRAAAKSKTVQSTSAATTGSSDLAQICALMAEQMRVQQQESRERQEFQKKQMRVQQQESRERLEFQRKQARSQQEQQRQSQLMMQQMLELVNLSREDSQSRMRDFLSSDNGVPVTLGASVIRRQPISSVATAHAVKMLTGQIPEFAGTDEDNVKIWIQTGERIAQIHAVTEDVLLWQFLED</sequence>
<feature type="compositionally biased region" description="Basic and acidic residues" evidence="1">
    <location>
        <begin position="112"/>
        <end position="121"/>
    </location>
</feature>
<feature type="region of interest" description="Disordered" evidence="1">
    <location>
        <begin position="94"/>
        <end position="134"/>
    </location>
</feature>
<proteinExistence type="predicted"/>
<evidence type="ECO:0000313" key="2">
    <source>
        <dbReference type="Proteomes" id="UP000504618"/>
    </source>
</evidence>
<feature type="compositionally biased region" description="Basic and acidic residues" evidence="1">
    <location>
        <begin position="94"/>
        <end position="103"/>
    </location>
</feature>
<evidence type="ECO:0000256" key="1">
    <source>
        <dbReference type="SAM" id="MobiDB-lite"/>
    </source>
</evidence>